<evidence type="ECO:0000256" key="25">
    <source>
        <dbReference type="ARBA" id="ARBA00047297"/>
    </source>
</evidence>
<evidence type="ECO:0000256" key="34">
    <source>
        <dbReference type="ARBA" id="ARBA00048790"/>
    </source>
</evidence>
<evidence type="ECO:0000256" key="35">
    <source>
        <dbReference type="ARBA" id="ARBA00049104"/>
    </source>
</evidence>
<comment type="catalytic activity">
    <reaction evidence="26">
        <text>UTP + H2O = UDP + phosphate + H(+)</text>
        <dbReference type="Rhea" id="RHEA:64900"/>
        <dbReference type="ChEBI" id="CHEBI:15377"/>
        <dbReference type="ChEBI" id="CHEBI:15378"/>
        <dbReference type="ChEBI" id="CHEBI:43474"/>
        <dbReference type="ChEBI" id="CHEBI:46398"/>
        <dbReference type="ChEBI" id="CHEBI:58223"/>
    </reaction>
    <physiologicalReaction direction="left-to-right" evidence="26">
        <dbReference type="Rhea" id="RHEA:64901"/>
    </physiologicalReaction>
</comment>
<dbReference type="EMBL" id="JANPWB010000010">
    <property type="protein sequence ID" value="KAJ1141170.1"/>
    <property type="molecule type" value="Genomic_DNA"/>
</dbReference>
<evidence type="ECO:0000256" key="36">
    <source>
        <dbReference type="ARBA" id="ARBA00049117"/>
    </source>
</evidence>
<evidence type="ECO:0000256" key="23">
    <source>
        <dbReference type="ARBA" id="ARBA00044314"/>
    </source>
</evidence>
<evidence type="ECO:0000256" key="17">
    <source>
        <dbReference type="ARBA" id="ARBA00023180"/>
    </source>
</evidence>
<comment type="function">
    <text evidence="24">Catalyzes the hydrolysis of both di- and triphosphate nucleotides (NDPs and NTPs) and hydrolyze NTPs to nucleotide monophosphates (NMPs) in two distinct successive phosphate-releasing steps, with NDPs as intermediates and participates in the regulation of extracellular levels of nucleotides. By hydrolyzing proinflammatory ATP and platelet-activating ADP to AMP, it blocks platelet aggregation and supports blood flow.</text>
</comment>
<evidence type="ECO:0000256" key="46">
    <source>
        <dbReference type="SAM" id="Phobius"/>
    </source>
</evidence>
<comment type="catalytic activity">
    <reaction evidence="41">
        <text>UDP + H2O = UMP + phosphate + H(+)</text>
        <dbReference type="Rhea" id="RHEA:64876"/>
        <dbReference type="ChEBI" id="CHEBI:15377"/>
        <dbReference type="ChEBI" id="CHEBI:15378"/>
        <dbReference type="ChEBI" id="CHEBI:43474"/>
        <dbReference type="ChEBI" id="CHEBI:57865"/>
        <dbReference type="ChEBI" id="CHEBI:58223"/>
    </reaction>
    <physiologicalReaction direction="left-to-right" evidence="41">
        <dbReference type="Rhea" id="RHEA:64877"/>
    </physiologicalReaction>
</comment>
<evidence type="ECO:0000256" key="32">
    <source>
        <dbReference type="ARBA" id="ARBA00048517"/>
    </source>
</evidence>
<evidence type="ECO:0000313" key="47">
    <source>
        <dbReference type="EMBL" id="KAJ1141170.1"/>
    </source>
</evidence>
<keyword evidence="14 46" id="KW-1133">Transmembrane helix</keyword>
<comment type="catalytic activity">
    <reaction evidence="29">
        <text>CDP + H2O = CMP + phosphate + H(+)</text>
        <dbReference type="Rhea" id="RHEA:64880"/>
        <dbReference type="ChEBI" id="CHEBI:15377"/>
        <dbReference type="ChEBI" id="CHEBI:15378"/>
        <dbReference type="ChEBI" id="CHEBI:43474"/>
        <dbReference type="ChEBI" id="CHEBI:58069"/>
        <dbReference type="ChEBI" id="CHEBI:60377"/>
    </reaction>
    <physiologicalReaction direction="left-to-right" evidence="29">
        <dbReference type="Rhea" id="RHEA:64881"/>
    </physiologicalReaction>
</comment>
<evidence type="ECO:0000256" key="9">
    <source>
        <dbReference type="ARBA" id="ARBA00022741"/>
    </source>
</evidence>
<evidence type="ECO:0000256" key="24">
    <source>
        <dbReference type="ARBA" id="ARBA00045877"/>
    </source>
</evidence>
<evidence type="ECO:0000256" key="3">
    <source>
        <dbReference type="ARBA" id="ARBA00004141"/>
    </source>
</evidence>
<comment type="catalytic activity">
    <reaction evidence="28">
        <text>a ribonucleoside 5'-triphosphate + H2O = a ribonucleoside 5'-diphosphate + phosphate + H(+)</text>
        <dbReference type="Rhea" id="RHEA:23680"/>
        <dbReference type="ChEBI" id="CHEBI:15377"/>
        <dbReference type="ChEBI" id="CHEBI:15378"/>
        <dbReference type="ChEBI" id="CHEBI:43474"/>
        <dbReference type="ChEBI" id="CHEBI:57930"/>
        <dbReference type="ChEBI" id="CHEBI:61557"/>
    </reaction>
    <physiologicalReaction direction="left-to-right" evidence="28">
        <dbReference type="Rhea" id="RHEA:23681"/>
    </physiologicalReaction>
</comment>
<evidence type="ECO:0000313" key="48">
    <source>
        <dbReference type="Proteomes" id="UP001066276"/>
    </source>
</evidence>
<dbReference type="Pfam" id="PF01150">
    <property type="entry name" value="GDA1_CD39"/>
    <property type="match status" value="1"/>
</dbReference>
<dbReference type="PANTHER" id="PTHR11782">
    <property type="entry name" value="ADENOSINE/GUANOSINE DIPHOSPHATASE"/>
    <property type="match status" value="1"/>
</dbReference>
<dbReference type="PANTHER" id="PTHR11782:SF32">
    <property type="entry name" value="ECTONUCLEOSIDE TRIPHOSPHATE DIPHOSPHOHYDROLASE 1"/>
    <property type="match status" value="1"/>
</dbReference>
<evidence type="ECO:0000256" key="44">
    <source>
        <dbReference type="PIRSR" id="PIRSR600407-2"/>
    </source>
</evidence>
<dbReference type="Gene3D" id="3.30.420.40">
    <property type="match status" value="1"/>
</dbReference>
<evidence type="ECO:0000256" key="22">
    <source>
        <dbReference type="ARBA" id="ARBA00044280"/>
    </source>
</evidence>
<evidence type="ECO:0000256" key="4">
    <source>
        <dbReference type="ARBA" id="ARBA00004345"/>
    </source>
</evidence>
<evidence type="ECO:0000256" key="14">
    <source>
        <dbReference type="ARBA" id="ARBA00022989"/>
    </source>
</evidence>
<dbReference type="PROSITE" id="PS01238">
    <property type="entry name" value="GDA1_CD39_NTPASE"/>
    <property type="match status" value="1"/>
</dbReference>
<keyword evidence="8 46" id="KW-0812">Transmembrane</keyword>
<dbReference type="FunFam" id="3.30.420.150:FF:000002">
    <property type="entry name" value="Ectonucleoside triphosphate diphosphohydrolase 1"/>
    <property type="match status" value="1"/>
</dbReference>
<name>A0AAV7QS49_PLEWA</name>
<comment type="catalytic activity">
    <reaction evidence="33">
        <text>ATP + H2O = ADP + phosphate + H(+)</text>
        <dbReference type="Rhea" id="RHEA:13065"/>
        <dbReference type="ChEBI" id="CHEBI:15377"/>
        <dbReference type="ChEBI" id="CHEBI:15378"/>
        <dbReference type="ChEBI" id="CHEBI:30616"/>
        <dbReference type="ChEBI" id="CHEBI:43474"/>
        <dbReference type="ChEBI" id="CHEBI:456216"/>
    </reaction>
    <physiologicalReaction direction="left-to-right" evidence="33">
        <dbReference type="Rhea" id="RHEA:13066"/>
    </physiologicalReaction>
</comment>
<comment type="cofactor">
    <cofactor evidence="2">
        <name>Mg(2+)</name>
        <dbReference type="ChEBI" id="CHEBI:18420"/>
    </cofactor>
</comment>
<evidence type="ECO:0000256" key="31">
    <source>
        <dbReference type="ARBA" id="ARBA00048279"/>
    </source>
</evidence>
<evidence type="ECO:0000256" key="26">
    <source>
        <dbReference type="ARBA" id="ARBA00047358"/>
    </source>
</evidence>
<comment type="catalytic activity">
    <reaction evidence="30">
        <text>GDP + H2O = GMP + phosphate + H(+)</text>
        <dbReference type="Rhea" id="RHEA:22156"/>
        <dbReference type="ChEBI" id="CHEBI:15377"/>
        <dbReference type="ChEBI" id="CHEBI:15378"/>
        <dbReference type="ChEBI" id="CHEBI:43474"/>
        <dbReference type="ChEBI" id="CHEBI:58115"/>
        <dbReference type="ChEBI" id="CHEBI:58189"/>
    </reaction>
    <physiologicalReaction direction="left-to-right" evidence="30">
        <dbReference type="Rhea" id="RHEA:22157"/>
    </physiologicalReaction>
</comment>
<keyword evidence="16" id="KW-1015">Disulfide bond</keyword>
<dbReference type="Proteomes" id="UP001066276">
    <property type="component" value="Chromosome 6"/>
</dbReference>
<evidence type="ECO:0000256" key="20">
    <source>
        <dbReference type="ARBA" id="ARBA00042147"/>
    </source>
</evidence>
<evidence type="ECO:0000256" key="33">
    <source>
        <dbReference type="ARBA" id="ARBA00048778"/>
    </source>
</evidence>
<comment type="catalytic activity">
    <reaction evidence="27">
        <text>ITP + 2 H2O = IMP + 2 phosphate + 2 H(+)</text>
        <dbReference type="Rhea" id="RHEA:77735"/>
        <dbReference type="ChEBI" id="CHEBI:15377"/>
        <dbReference type="ChEBI" id="CHEBI:15378"/>
        <dbReference type="ChEBI" id="CHEBI:43474"/>
        <dbReference type="ChEBI" id="CHEBI:58053"/>
        <dbReference type="ChEBI" id="CHEBI:61402"/>
    </reaction>
    <physiologicalReaction direction="left-to-right" evidence="27">
        <dbReference type="Rhea" id="RHEA:77736"/>
    </physiologicalReaction>
</comment>
<evidence type="ECO:0000256" key="29">
    <source>
        <dbReference type="ARBA" id="ARBA00048136"/>
    </source>
</evidence>
<evidence type="ECO:0000256" key="1">
    <source>
        <dbReference type="ARBA" id="ARBA00001913"/>
    </source>
</evidence>
<evidence type="ECO:0000256" key="11">
    <source>
        <dbReference type="ARBA" id="ARBA00022837"/>
    </source>
</evidence>
<feature type="transmembrane region" description="Helical" evidence="46">
    <location>
        <begin position="17"/>
        <end position="38"/>
    </location>
</feature>
<evidence type="ECO:0000256" key="21">
    <source>
        <dbReference type="ARBA" id="ARBA00042196"/>
    </source>
</evidence>
<sequence>MEQPRGTKQKKSCQKNVFIILGFLFILAIITIITVAIIQNKPLEKNVKYGIVLDAGSSHTNLYIYEWPAEKENDTGVVKQVDMCKVDGPGISSYYKEPEKAGLSLKKCMDEAKGVVPENRQRETPLYLGATAGMRLLSMVNPGLSDQVLSSVENNLELYPFDYQGARIITGQEEGAYGWITINYLLGKFVQDESWLSFFPGLKGSETFGALDLGGASTQITFVPENDIESPDNSLHFRLYGRSYNVYTHSFLCYGKDQALQQLFASNIKPTDTILQDPCFNVGYTRNVNVTGLYKNHCTAAYRKSLNVTNVQVIGTGNHDQCLQNVLEIFNRSQCTYSRCSFNGVFQPHLQGDFGAFSAFFFVMDFLKLADIKNPKSLEDAKETVRKFCSRPWQEVKVEFPKTKEKYLSEYCFSGTYILSLLEVGYGFNSTSWDSIRFVGKISGSDAGWTLGYMLNLTNMIPAELPPSRPLSHEGYVALMVVSSLVLVAVLLIIWLSCCKEKCLEKGII</sequence>
<comment type="catalytic activity">
    <reaction evidence="37">
        <text>ITP + H2O = IDP + phosphate + H(+)</text>
        <dbReference type="Rhea" id="RHEA:28330"/>
        <dbReference type="ChEBI" id="CHEBI:15377"/>
        <dbReference type="ChEBI" id="CHEBI:15378"/>
        <dbReference type="ChEBI" id="CHEBI:43474"/>
        <dbReference type="ChEBI" id="CHEBI:58280"/>
        <dbReference type="ChEBI" id="CHEBI:61402"/>
    </reaction>
    <physiologicalReaction direction="left-to-right" evidence="37">
        <dbReference type="Rhea" id="RHEA:28331"/>
    </physiologicalReaction>
</comment>
<protein>
    <recommendedName>
        <fullName evidence="18">Ectonucleoside triphosphate diphosphohydrolase 1</fullName>
        <ecNumber evidence="7">3.6.1.5</ecNumber>
    </recommendedName>
    <alternativeName>
        <fullName evidence="23">ATP diphosphohydrolase</fullName>
    </alternativeName>
    <alternativeName>
        <fullName evidence="20">Ecto-ATP diphosphohydrolase 1</fullName>
    </alternativeName>
    <alternativeName>
        <fullName evidence="21">Ecto-apyrase</fullName>
    </alternativeName>
    <alternativeName>
        <fullName evidence="19">Lymphoid cell activation antigen</fullName>
    </alternativeName>
    <alternativeName>
        <fullName evidence="22">Nucleoside triphosphate diphosphohydrolase 1</fullName>
    </alternativeName>
</protein>
<keyword evidence="12 44" id="KW-0067">ATP-binding</keyword>
<comment type="cofactor">
    <cofactor evidence="1">
        <name>Ca(2+)</name>
        <dbReference type="ChEBI" id="CHEBI:29108"/>
    </cofactor>
</comment>
<evidence type="ECO:0000256" key="5">
    <source>
        <dbReference type="ARBA" id="ARBA00009283"/>
    </source>
</evidence>
<keyword evidence="10 45" id="KW-0378">Hydrolase</keyword>
<evidence type="ECO:0000256" key="12">
    <source>
        <dbReference type="ARBA" id="ARBA00022840"/>
    </source>
</evidence>
<evidence type="ECO:0000256" key="7">
    <source>
        <dbReference type="ARBA" id="ARBA00012148"/>
    </source>
</evidence>
<dbReference type="GO" id="GO:0005901">
    <property type="term" value="C:caveola"/>
    <property type="evidence" value="ECO:0007669"/>
    <property type="project" value="UniProtKB-SubCell"/>
</dbReference>
<comment type="catalytic activity">
    <reaction evidence="25">
        <text>a ribonucleoside 5'-triphosphate + 2 H2O = a ribonucleoside 5'-phosphate + 2 phosphate + 2 H(+)</text>
        <dbReference type="Rhea" id="RHEA:36795"/>
        <dbReference type="ChEBI" id="CHEBI:15377"/>
        <dbReference type="ChEBI" id="CHEBI:15378"/>
        <dbReference type="ChEBI" id="CHEBI:43474"/>
        <dbReference type="ChEBI" id="CHEBI:58043"/>
        <dbReference type="ChEBI" id="CHEBI:61557"/>
        <dbReference type="EC" id="3.6.1.5"/>
    </reaction>
    <physiologicalReaction direction="left-to-right" evidence="25">
        <dbReference type="Rhea" id="RHEA:36796"/>
    </physiologicalReaction>
</comment>
<evidence type="ECO:0000256" key="15">
    <source>
        <dbReference type="ARBA" id="ARBA00023136"/>
    </source>
</evidence>
<dbReference type="FunFam" id="3.30.420.40:FF:000068">
    <property type="entry name" value="Ectonucleoside triphosphate diphosphohydrolase 1"/>
    <property type="match status" value="1"/>
</dbReference>
<dbReference type="Gene3D" id="3.30.420.150">
    <property type="entry name" value="Exopolyphosphatase. Domain 2"/>
    <property type="match status" value="1"/>
</dbReference>
<dbReference type="InterPro" id="IPR000407">
    <property type="entry name" value="GDA1_CD39_NTPase"/>
</dbReference>
<evidence type="ECO:0000256" key="16">
    <source>
        <dbReference type="ARBA" id="ARBA00023157"/>
    </source>
</evidence>
<evidence type="ECO:0000256" key="28">
    <source>
        <dbReference type="ARBA" id="ARBA00047940"/>
    </source>
</evidence>
<comment type="subcellular location">
    <subcellularLocation>
        <location evidence="4">Membrane</location>
        <location evidence="4">Caveola</location>
    </subcellularLocation>
    <subcellularLocation>
        <location evidence="3">Membrane</location>
        <topology evidence="3">Multi-pass membrane protein</topology>
    </subcellularLocation>
</comment>
<dbReference type="EC" id="3.6.1.5" evidence="7"/>
<keyword evidence="13" id="KW-0460">Magnesium</keyword>
<comment type="caution">
    <text evidence="47">The sequence shown here is derived from an EMBL/GenBank/DDBJ whole genome shotgun (WGS) entry which is preliminary data.</text>
</comment>
<evidence type="ECO:0000256" key="41">
    <source>
        <dbReference type="ARBA" id="ARBA00049502"/>
    </source>
</evidence>
<feature type="binding site" evidence="44">
    <location>
        <begin position="215"/>
        <end position="219"/>
    </location>
    <ligand>
        <name>ATP</name>
        <dbReference type="ChEBI" id="CHEBI:30616"/>
    </ligand>
</feature>
<evidence type="ECO:0000256" key="6">
    <source>
        <dbReference type="ARBA" id="ARBA00011748"/>
    </source>
</evidence>
<keyword evidence="48" id="KW-1185">Reference proteome</keyword>
<dbReference type="GO" id="GO:0004382">
    <property type="term" value="F:GDP phosphatase activity"/>
    <property type="evidence" value="ECO:0007669"/>
    <property type="project" value="TreeGrafter"/>
</dbReference>
<keyword evidence="15 46" id="KW-0472">Membrane</keyword>
<evidence type="ECO:0000256" key="43">
    <source>
        <dbReference type="PIRSR" id="PIRSR600407-1"/>
    </source>
</evidence>
<evidence type="ECO:0000256" key="27">
    <source>
        <dbReference type="ARBA" id="ARBA00047627"/>
    </source>
</evidence>
<comment type="catalytic activity">
    <reaction evidence="40">
        <text>CTP + 2 H2O = CMP + 2 phosphate + 2 H(+)</text>
        <dbReference type="Rhea" id="RHEA:64908"/>
        <dbReference type="ChEBI" id="CHEBI:15377"/>
        <dbReference type="ChEBI" id="CHEBI:15378"/>
        <dbReference type="ChEBI" id="CHEBI:37563"/>
        <dbReference type="ChEBI" id="CHEBI:43474"/>
        <dbReference type="ChEBI" id="CHEBI:60377"/>
    </reaction>
    <physiologicalReaction direction="left-to-right" evidence="40">
        <dbReference type="Rhea" id="RHEA:64909"/>
    </physiologicalReaction>
</comment>
<evidence type="ECO:0000256" key="45">
    <source>
        <dbReference type="RuleBase" id="RU003833"/>
    </source>
</evidence>
<evidence type="ECO:0000256" key="8">
    <source>
        <dbReference type="ARBA" id="ARBA00022692"/>
    </source>
</evidence>
<dbReference type="GO" id="GO:0004050">
    <property type="term" value="F:apyrase activity"/>
    <property type="evidence" value="ECO:0007669"/>
    <property type="project" value="UniProtKB-EC"/>
</dbReference>
<comment type="catalytic activity">
    <reaction evidence="31">
        <text>IDP + H2O = IMP + phosphate + H(+)</text>
        <dbReference type="Rhea" id="RHEA:35207"/>
        <dbReference type="ChEBI" id="CHEBI:15377"/>
        <dbReference type="ChEBI" id="CHEBI:15378"/>
        <dbReference type="ChEBI" id="CHEBI:43474"/>
        <dbReference type="ChEBI" id="CHEBI:58053"/>
        <dbReference type="ChEBI" id="CHEBI:58280"/>
    </reaction>
    <physiologicalReaction direction="left-to-right" evidence="31">
        <dbReference type="Rhea" id="RHEA:35208"/>
    </physiologicalReaction>
</comment>
<comment type="catalytic activity">
    <reaction evidence="34">
        <text>a ribonucleoside 5'-diphosphate + H2O = a ribonucleoside 5'-phosphate + phosphate + H(+)</text>
        <dbReference type="Rhea" id="RHEA:36799"/>
        <dbReference type="ChEBI" id="CHEBI:15377"/>
        <dbReference type="ChEBI" id="CHEBI:15378"/>
        <dbReference type="ChEBI" id="CHEBI:43474"/>
        <dbReference type="ChEBI" id="CHEBI:57930"/>
        <dbReference type="ChEBI" id="CHEBI:58043"/>
    </reaction>
    <physiologicalReaction direction="left-to-right" evidence="34">
        <dbReference type="Rhea" id="RHEA:36800"/>
    </physiologicalReaction>
</comment>
<evidence type="ECO:0000256" key="18">
    <source>
        <dbReference type="ARBA" id="ARBA00039600"/>
    </source>
</evidence>
<evidence type="ECO:0000256" key="38">
    <source>
        <dbReference type="ARBA" id="ARBA00049315"/>
    </source>
</evidence>
<dbReference type="GO" id="GO:0017111">
    <property type="term" value="F:ribonucleoside triphosphate phosphatase activity"/>
    <property type="evidence" value="ECO:0007669"/>
    <property type="project" value="TreeGrafter"/>
</dbReference>
<keyword evidence="17" id="KW-0325">Glycoprotein</keyword>
<comment type="similarity">
    <text evidence="5 45">Belongs to the GDA1/CD39 NTPase family.</text>
</comment>
<keyword evidence="9 44" id="KW-0547">Nucleotide-binding</keyword>
<dbReference type="GO" id="GO:0045134">
    <property type="term" value="F:UDP phosphatase activity"/>
    <property type="evidence" value="ECO:0007669"/>
    <property type="project" value="TreeGrafter"/>
</dbReference>
<evidence type="ECO:0000256" key="40">
    <source>
        <dbReference type="ARBA" id="ARBA00049373"/>
    </source>
</evidence>
<keyword evidence="11" id="KW-0106">Calcium</keyword>
<dbReference type="GO" id="GO:0009134">
    <property type="term" value="P:nucleoside diphosphate catabolic process"/>
    <property type="evidence" value="ECO:0007669"/>
    <property type="project" value="TreeGrafter"/>
</dbReference>
<evidence type="ECO:0000256" key="10">
    <source>
        <dbReference type="ARBA" id="ARBA00022801"/>
    </source>
</evidence>
<comment type="catalytic activity">
    <reaction evidence="38">
        <text>UTP + 2 H2O = UMP + 2 phosphate + 2 H(+)</text>
        <dbReference type="Rhea" id="RHEA:64896"/>
        <dbReference type="ChEBI" id="CHEBI:15377"/>
        <dbReference type="ChEBI" id="CHEBI:15378"/>
        <dbReference type="ChEBI" id="CHEBI:43474"/>
        <dbReference type="ChEBI" id="CHEBI:46398"/>
        <dbReference type="ChEBI" id="CHEBI:57865"/>
    </reaction>
    <physiologicalReaction direction="left-to-right" evidence="38">
        <dbReference type="Rhea" id="RHEA:64897"/>
    </physiologicalReaction>
</comment>
<comment type="catalytic activity">
    <reaction evidence="39">
        <text>GTP + 2 H2O = GMP + 2 phosphate + 2 H(+)</text>
        <dbReference type="Rhea" id="RHEA:64904"/>
        <dbReference type="ChEBI" id="CHEBI:15377"/>
        <dbReference type="ChEBI" id="CHEBI:15378"/>
        <dbReference type="ChEBI" id="CHEBI:37565"/>
        <dbReference type="ChEBI" id="CHEBI:43474"/>
        <dbReference type="ChEBI" id="CHEBI:58115"/>
    </reaction>
    <physiologicalReaction direction="left-to-right" evidence="39">
        <dbReference type="Rhea" id="RHEA:64905"/>
    </physiologicalReaction>
</comment>
<dbReference type="AlphaFoldDB" id="A0AAV7QS49"/>
<comment type="catalytic activity">
    <reaction evidence="42">
        <text>ADP + H2O = AMP + phosphate + H(+)</text>
        <dbReference type="Rhea" id="RHEA:61436"/>
        <dbReference type="ChEBI" id="CHEBI:15377"/>
        <dbReference type="ChEBI" id="CHEBI:15378"/>
        <dbReference type="ChEBI" id="CHEBI:43474"/>
        <dbReference type="ChEBI" id="CHEBI:456215"/>
        <dbReference type="ChEBI" id="CHEBI:456216"/>
    </reaction>
    <physiologicalReaction direction="left-to-right" evidence="42">
        <dbReference type="Rhea" id="RHEA:61437"/>
    </physiologicalReaction>
</comment>
<dbReference type="GO" id="GO:0005524">
    <property type="term" value="F:ATP binding"/>
    <property type="evidence" value="ECO:0007669"/>
    <property type="project" value="UniProtKB-KW"/>
</dbReference>
<evidence type="ECO:0000256" key="19">
    <source>
        <dbReference type="ARBA" id="ARBA00041335"/>
    </source>
</evidence>
<proteinExistence type="inferred from homology"/>
<gene>
    <name evidence="47" type="ORF">NDU88_007505</name>
</gene>
<feature type="transmembrane region" description="Helical" evidence="46">
    <location>
        <begin position="476"/>
        <end position="496"/>
    </location>
</feature>
<evidence type="ECO:0000256" key="42">
    <source>
        <dbReference type="ARBA" id="ARBA00049526"/>
    </source>
</evidence>
<reference evidence="47" key="1">
    <citation type="journal article" date="2022" name="bioRxiv">
        <title>Sequencing and chromosome-scale assembly of the giantPleurodeles waltlgenome.</title>
        <authorList>
            <person name="Brown T."/>
            <person name="Elewa A."/>
            <person name="Iarovenko S."/>
            <person name="Subramanian E."/>
            <person name="Araus A.J."/>
            <person name="Petzold A."/>
            <person name="Susuki M."/>
            <person name="Suzuki K.-i.T."/>
            <person name="Hayashi T."/>
            <person name="Toyoda A."/>
            <person name="Oliveira C."/>
            <person name="Osipova E."/>
            <person name="Leigh N.D."/>
            <person name="Simon A."/>
            <person name="Yun M.H."/>
        </authorList>
    </citation>
    <scope>NUCLEOTIDE SEQUENCE</scope>
    <source>
        <strain evidence="47">20211129_DDA</strain>
        <tissue evidence="47">Liver</tissue>
    </source>
</reference>
<comment type="catalytic activity">
    <reaction evidence="35">
        <text>CTP + H2O = CDP + phosphate + H(+)</text>
        <dbReference type="Rhea" id="RHEA:29387"/>
        <dbReference type="ChEBI" id="CHEBI:15377"/>
        <dbReference type="ChEBI" id="CHEBI:15378"/>
        <dbReference type="ChEBI" id="CHEBI:37563"/>
        <dbReference type="ChEBI" id="CHEBI:43474"/>
        <dbReference type="ChEBI" id="CHEBI:58069"/>
    </reaction>
    <physiologicalReaction direction="left-to-right" evidence="35">
        <dbReference type="Rhea" id="RHEA:29388"/>
    </physiologicalReaction>
</comment>
<organism evidence="47 48">
    <name type="scientific">Pleurodeles waltl</name>
    <name type="common">Iberian ribbed newt</name>
    <dbReference type="NCBI Taxonomy" id="8319"/>
    <lineage>
        <taxon>Eukaryota</taxon>
        <taxon>Metazoa</taxon>
        <taxon>Chordata</taxon>
        <taxon>Craniata</taxon>
        <taxon>Vertebrata</taxon>
        <taxon>Euteleostomi</taxon>
        <taxon>Amphibia</taxon>
        <taxon>Batrachia</taxon>
        <taxon>Caudata</taxon>
        <taxon>Salamandroidea</taxon>
        <taxon>Salamandridae</taxon>
        <taxon>Pleurodelinae</taxon>
        <taxon>Pleurodeles</taxon>
    </lineage>
</organism>
<feature type="active site" description="Proton acceptor" evidence="43">
    <location>
        <position position="174"/>
    </location>
</feature>
<evidence type="ECO:0000256" key="30">
    <source>
        <dbReference type="ARBA" id="ARBA00048153"/>
    </source>
</evidence>
<comment type="catalytic activity">
    <reaction evidence="36">
        <text>GTP + H2O = GDP + phosphate + H(+)</text>
        <dbReference type="Rhea" id="RHEA:19669"/>
        <dbReference type="ChEBI" id="CHEBI:15377"/>
        <dbReference type="ChEBI" id="CHEBI:15378"/>
        <dbReference type="ChEBI" id="CHEBI:37565"/>
        <dbReference type="ChEBI" id="CHEBI:43474"/>
        <dbReference type="ChEBI" id="CHEBI:58189"/>
    </reaction>
    <physiologicalReaction direction="left-to-right" evidence="36">
        <dbReference type="Rhea" id="RHEA:19670"/>
    </physiologicalReaction>
</comment>
<evidence type="ECO:0000256" key="13">
    <source>
        <dbReference type="ARBA" id="ARBA00022842"/>
    </source>
</evidence>
<evidence type="ECO:0000256" key="2">
    <source>
        <dbReference type="ARBA" id="ARBA00001946"/>
    </source>
</evidence>
<comment type="catalytic activity">
    <reaction evidence="32">
        <text>ATP + 2 H2O = AMP + 2 phosphate + 2 H(+)</text>
        <dbReference type="Rhea" id="RHEA:20988"/>
        <dbReference type="ChEBI" id="CHEBI:15377"/>
        <dbReference type="ChEBI" id="CHEBI:15378"/>
        <dbReference type="ChEBI" id="CHEBI:30616"/>
        <dbReference type="ChEBI" id="CHEBI:43474"/>
        <dbReference type="ChEBI" id="CHEBI:456215"/>
    </reaction>
    <physiologicalReaction direction="left-to-right" evidence="32">
        <dbReference type="Rhea" id="RHEA:20989"/>
    </physiologicalReaction>
</comment>
<accession>A0AAV7QS49</accession>
<evidence type="ECO:0000256" key="39">
    <source>
        <dbReference type="ARBA" id="ARBA00049333"/>
    </source>
</evidence>
<comment type="subunit">
    <text evidence="6">Homodimer; disulfide-linked.</text>
</comment>
<evidence type="ECO:0000256" key="37">
    <source>
        <dbReference type="ARBA" id="ARBA00049189"/>
    </source>
</evidence>